<dbReference type="Gene3D" id="1.20.1560.10">
    <property type="entry name" value="ABC transporter type 1, transmembrane domain"/>
    <property type="match status" value="1"/>
</dbReference>
<dbReference type="InterPro" id="IPR036640">
    <property type="entry name" value="ABC1_TM_sf"/>
</dbReference>
<dbReference type="InterPro" id="IPR003439">
    <property type="entry name" value="ABC_transporter-like_ATP-bd"/>
</dbReference>
<dbReference type="Pfam" id="PF00664">
    <property type="entry name" value="ABC_membrane"/>
    <property type="match status" value="1"/>
</dbReference>
<evidence type="ECO:0000256" key="4">
    <source>
        <dbReference type="ARBA" id="ARBA00022741"/>
    </source>
</evidence>
<dbReference type="PANTHER" id="PTHR43394">
    <property type="entry name" value="ATP-DEPENDENT PERMEASE MDL1, MITOCHONDRIAL"/>
    <property type="match status" value="1"/>
</dbReference>
<keyword evidence="6 8" id="KW-1133">Transmembrane helix</keyword>
<dbReference type="InterPro" id="IPR011527">
    <property type="entry name" value="ABC1_TM_dom"/>
</dbReference>
<feature type="transmembrane region" description="Helical" evidence="8">
    <location>
        <begin position="136"/>
        <end position="159"/>
    </location>
</feature>
<keyword evidence="7 8" id="KW-0472">Membrane</keyword>
<dbReference type="SMART" id="SM00382">
    <property type="entry name" value="AAA"/>
    <property type="match status" value="1"/>
</dbReference>
<dbReference type="AlphaFoldDB" id="A0A1E8GMM6"/>
<dbReference type="GO" id="GO:0005886">
    <property type="term" value="C:plasma membrane"/>
    <property type="evidence" value="ECO:0007669"/>
    <property type="project" value="UniProtKB-SubCell"/>
</dbReference>
<evidence type="ECO:0000256" key="6">
    <source>
        <dbReference type="ARBA" id="ARBA00022989"/>
    </source>
</evidence>
<comment type="caution">
    <text evidence="11">The sequence shown here is derived from an EMBL/GenBank/DDBJ whole genome shotgun (WGS) entry which is preliminary data.</text>
</comment>
<dbReference type="CDD" id="cd18547">
    <property type="entry name" value="ABC_6TM_Tm288_like"/>
    <property type="match status" value="1"/>
</dbReference>
<dbReference type="EMBL" id="MKIR01000012">
    <property type="protein sequence ID" value="OFI49495.1"/>
    <property type="molecule type" value="Genomic_DNA"/>
</dbReference>
<dbReference type="OrthoDB" id="9770415at2"/>
<reference evidence="12" key="1">
    <citation type="submission" date="2016-09" db="EMBL/GenBank/DDBJ databases">
        <title>Draft genome sequence of a novel species of the family Streptococcaceae isolated from flowers.</title>
        <authorList>
            <person name="Chuah L.-O."/>
            <person name="Yap K.-P."/>
            <person name="Thong K.L."/>
            <person name="Liong M.T."/>
            <person name="Ahmad R."/>
            <person name="Rusul G."/>
        </authorList>
    </citation>
    <scope>NUCLEOTIDE SEQUENCE [LARGE SCALE GENOMIC DNA]</scope>
    <source>
        <strain evidence="12">DF1</strain>
    </source>
</reference>
<dbReference type="Proteomes" id="UP000178622">
    <property type="component" value="Unassembled WGS sequence"/>
</dbReference>
<gene>
    <name evidence="11" type="ORF">BG261_02640</name>
</gene>
<feature type="transmembrane region" description="Helical" evidence="8">
    <location>
        <begin position="27"/>
        <end position="44"/>
    </location>
</feature>
<dbReference type="SUPFAM" id="SSF52540">
    <property type="entry name" value="P-loop containing nucleoside triphosphate hydrolases"/>
    <property type="match status" value="1"/>
</dbReference>
<evidence type="ECO:0000256" key="8">
    <source>
        <dbReference type="SAM" id="Phobius"/>
    </source>
</evidence>
<keyword evidence="4" id="KW-0547">Nucleotide-binding</keyword>
<dbReference type="InterPro" id="IPR039421">
    <property type="entry name" value="Type_1_exporter"/>
</dbReference>
<dbReference type="InterPro" id="IPR017871">
    <property type="entry name" value="ABC_transporter-like_CS"/>
</dbReference>
<dbReference type="GO" id="GO:0015421">
    <property type="term" value="F:ABC-type oligopeptide transporter activity"/>
    <property type="evidence" value="ECO:0007669"/>
    <property type="project" value="TreeGrafter"/>
</dbReference>
<sequence>MKNKENNNTSALKRFFPYMTKYKVENFSAIILGIVSGISSVYITKEIGHAIDQMMGVGQVNFSSLAKISILFLILVVVLASTQWLIKVLGNRVAYLSVGDLRKDTFSHLNDLPLSYYDSTPHGDITSRFTNDMDNISLAVSSVYNQVFSGLAIIIIALITMLRSNLILTAVVLLSTPIIFIVSWLVAKSSQENFSKQQEMVGQISSFISERVGNQKIVVAFEQEKNSQEIFEKLNNQLYDKGQKAQFSSSLTNPSSRFVDHLAYVAVGFTGAYLILVAKADITVGLISSFTIYASQFTKPFIEISGIITPVQTGLAGIVRAFSILDQKPETPDDNLPHLNQVTGKVAFENVDFAYVPSQPLIRDFNFSAQPGEKIAIVGKTGAGKSTLVNLLMRFYDVDTGEVSVDGHDIRQVTRDSLRSNFGMVLQDTWLFDGTIRENLTYGNADATDEEVYNVLKESYMFEFVDRLPKKLDTRLGEHGVKISQGQAQLLTIARTMLSKPKMLILDEATSSVDSLTESKIQDAFLKMMEGKTSFIIAHRLSTIRNADKILVMDKGQIVEIGNHEELLKKQGAYYDIYKAQFAS</sequence>
<evidence type="ECO:0000259" key="10">
    <source>
        <dbReference type="PROSITE" id="PS50929"/>
    </source>
</evidence>
<feature type="domain" description="ABC transmembrane type-1" evidence="10">
    <location>
        <begin position="29"/>
        <end position="313"/>
    </location>
</feature>
<feature type="transmembrane region" description="Helical" evidence="8">
    <location>
        <begin position="166"/>
        <end position="187"/>
    </location>
</feature>
<evidence type="ECO:0000256" key="1">
    <source>
        <dbReference type="ARBA" id="ARBA00004651"/>
    </source>
</evidence>
<dbReference type="GO" id="GO:0005524">
    <property type="term" value="F:ATP binding"/>
    <property type="evidence" value="ECO:0007669"/>
    <property type="project" value="UniProtKB-KW"/>
</dbReference>
<dbReference type="CDD" id="cd03254">
    <property type="entry name" value="ABCC_Glucan_exporter_like"/>
    <property type="match status" value="1"/>
</dbReference>
<keyword evidence="2" id="KW-0813">Transport</keyword>
<protein>
    <submittedName>
        <fullName evidence="11">Sugar ABC transporter ATP-binding protein</fullName>
    </submittedName>
</protein>
<evidence type="ECO:0000313" key="11">
    <source>
        <dbReference type="EMBL" id="OFI49495.1"/>
    </source>
</evidence>
<comment type="subcellular location">
    <subcellularLocation>
        <location evidence="1">Cell membrane</location>
        <topology evidence="1">Multi-pass membrane protein</topology>
    </subcellularLocation>
</comment>
<dbReference type="Gene3D" id="3.40.50.300">
    <property type="entry name" value="P-loop containing nucleotide triphosphate hydrolases"/>
    <property type="match status" value="1"/>
</dbReference>
<dbReference type="GO" id="GO:0016887">
    <property type="term" value="F:ATP hydrolysis activity"/>
    <property type="evidence" value="ECO:0007669"/>
    <property type="project" value="InterPro"/>
</dbReference>
<feature type="transmembrane region" description="Helical" evidence="8">
    <location>
        <begin position="65"/>
        <end position="86"/>
    </location>
</feature>
<organism evidence="11 12">
    <name type="scientific">Floricoccus tropicus</name>
    <dbReference type="NCBI Taxonomy" id="1859473"/>
    <lineage>
        <taxon>Bacteria</taxon>
        <taxon>Bacillati</taxon>
        <taxon>Bacillota</taxon>
        <taxon>Bacilli</taxon>
        <taxon>Lactobacillales</taxon>
        <taxon>Streptococcaceae</taxon>
        <taxon>Floricoccus</taxon>
    </lineage>
</organism>
<dbReference type="PROSITE" id="PS50893">
    <property type="entry name" value="ABC_TRANSPORTER_2"/>
    <property type="match status" value="1"/>
</dbReference>
<proteinExistence type="predicted"/>
<dbReference type="FunFam" id="3.40.50.300:FF:000287">
    <property type="entry name" value="Multidrug ABC transporter ATP-binding protein"/>
    <property type="match status" value="1"/>
</dbReference>
<feature type="domain" description="ABC transporter" evidence="9">
    <location>
        <begin position="346"/>
        <end position="580"/>
    </location>
</feature>
<dbReference type="InterPro" id="IPR003593">
    <property type="entry name" value="AAA+_ATPase"/>
</dbReference>
<evidence type="ECO:0000256" key="3">
    <source>
        <dbReference type="ARBA" id="ARBA00022692"/>
    </source>
</evidence>
<keyword evidence="3 8" id="KW-0812">Transmembrane</keyword>
<keyword evidence="12" id="KW-1185">Reference proteome</keyword>
<dbReference type="PROSITE" id="PS00211">
    <property type="entry name" value="ABC_TRANSPORTER_1"/>
    <property type="match status" value="1"/>
</dbReference>
<dbReference type="Pfam" id="PF00005">
    <property type="entry name" value="ABC_tran"/>
    <property type="match status" value="1"/>
</dbReference>
<evidence type="ECO:0000256" key="5">
    <source>
        <dbReference type="ARBA" id="ARBA00022840"/>
    </source>
</evidence>
<dbReference type="PANTHER" id="PTHR43394:SF1">
    <property type="entry name" value="ATP-BINDING CASSETTE SUB-FAMILY B MEMBER 10, MITOCHONDRIAL"/>
    <property type="match status" value="1"/>
</dbReference>
<evidence type="ECO:0000313" key="12">
    <source>
        <dbReference type="Proteomes" id="UP000178622"/>
    </source>
</evidence>
<accession>A0A1E8GMM6</accession>
<dbReference type="RefSeq" id="WP_070792012.1">
    <property type="nucleotide sequence ID" value="NZ_MKIR01000012.1"/>
</dbReference>
<evidence type="ECO:0000256" key="2">
    <source>
        <dbReference type="ARBA" id="ARBA00022448"/>
    </source>
</evidence>
<evidence type="ECO:0000259" key="9">
    <source>
        <dbReference type="PROSITE" id="PS50893"/>
    </source>
</evidence>
<dbReference type="InterPro" id="IPR027417">
    <property type="entry name" value="P-loop_NTPase"/>
</dbReference>
<dbReference type="PROSITE" id="PS50929">
    <property type="entry name" value="ABC_TM1F"/>
    <property type="match status" value="1"/>
</dbReference>
<dbReference type="SUPFAM" id="SSF90123">
    <property type="entry name" value="ABC transporter transmembrane region"/>
    <property type="match status" value="1"/>
</dbReference>
<evidence type="ECO:0000256" key="7">
    <source>
        <dbReference type="ARBA" id="ARBA00023136"/>
    </source>
</evidence>
<name>A0A1E8GMM6_9LACT</name>
<keyword evidence="5 11" id="KW-0067">ATP-binding</keyword>
<dbReference type="STRING" id="1859473.BG261_02640"/>